<dbReference type="RefSeq" id="XP_005987066.1">
    <property type="nucleotide sequence ID" value="XM_005987004.3"/>
</dbReference>
<dbReference type="Ensembl" id="ENSLACT00000017464.2">
    <property type="protein sequence ID" value="ENSLACP00000017337.2"/>
    <property type="gene ID" value="ENSLACG00000015270.2"/>
</dbReference>
<dbReference type="Proteomes" id="UP000008672">
    <property type="component" value="Unassembled WGS sequence"/>
</dbReference>
<name>H3B616_LATCH</name>
<dbReference type="AlphaFoldDB" id="H3B616"/>
<dbReference type="STRING" id="7897.ENSLACP00000017337"/>
<dbReference type="Bgee" id="ENSLACG00000015270">
    <property type="expression patterns" value="Expressed in chordate pharynx and 6 other cell types or tissues"/>
</dbReference>
<dbReference type="GO" id="GO:0005654">
    <property type="term" value="C:nucleoplasm"/>
    <property type="evidence" value="ECO:0007669"/>
    <property type="project" value="TreeGrafter"/>
</dbReference>
<dbReference type="CTD" id="84276"/>
<reference evidence="1" key="2">
    <citation type="submission" date="2025-08" db="UniProtKB">
        <authorList>
            <consortium name="Ensembl"/>
        </authorList>
    </citation>
    <scope>IDENTIFICATION</scope>
</reference>
<dbReference type="GeneID" id="102365189"/>
<accession>H3B616</accession>
<dbReference type="EMBL" id="AFYH01005707">
    <property type="status" value="NOT_ANNOTATED_CDS"/>
    <property type="molecule type" value="Genomic_DNA"/>
</dbReference>
<dbReference type="InParanoid" id="H3B616"/>
<evidence type="ECO:0000313" key="1">
    <source>
        <dbReference type="Ensembl" id="ENSLACP00000017337.2"/>
    </source>
</evidence>
<dbReference type="InterPro" id="IPR040235">
    <property type="entry name" value="Nicolin-1"/>
</dbReference>
<dbReference type="OMA" id="MWVLTEV"/>
<dbReference type="RefSeq" id="XP_005987067.1">
    <property type="nucleotide sequence ID" value="XM_005987005.3"/>
</dbReference>
<dbReference type="OrthoDB" id="73161at2759"/>
<dbReference type="FunCoup" id="H3B616">
    <property type="interactions" value="1027"/>
</dbReference>
<proteinExistence type="predicted"/>
<dbReference type="PANTHER" id="PTHR31239:SF2">
    <property type="entry name" value="NICOLIN-1"/>
    <property type="match status" value="1"/>
</dbReference>
<reference evidence="2" key="1">
    <citation type="submission" date="2011-08" db="EMBL/GenBank/DDBJ databases">
        <title>The draft genome of Latimeria chalumnae.</title>
        <authorList>
            <person name="Di Palma F."/>
            <person name="Alfoldi J."/>
            <person name="Johnson J."/>
            <person name="Berlin A."/>
            <person name="Gnerre S."/>
            <person name="Jaffe D."/>
            <person name="MacCallum I."/>
            <person name="Young S."/>
            <person name="Walker B.J."/>
            <person name="Lander E."/>
            <person name="Lindblad-Toh K."/>
        </authorList>
    </citation>
    <scope>NUCLEOTIDE SEQUENCE [LARGE SCALE GENOMIC DNA]</scope>
    <source>
        <strain evidence="2">Wild caught</strain>
    </source>
</reference>
<dbReference type="KEGG" id="lcm:102365189"/>
<keyword evidence="2" id="KW-1185">Reference proteome</keyword>
<dbReference type="eggNOG" id="ENOG502QQWA">
    <property type="taxonomic scope" value="Eukaryota"/>
</dbReference>
<dbReference type="PANTHER" id="PTHR31239">
    <property type="entry name" value="NICOLIN 1"/>
    <property type="match status" value="1"/>
</dbReference>
<evidence type="ECO:0000313" key="2">
    <source>
        <dbReference type="Proteomes" id="UP000008672"/>
    </source>
</evidence>
<dbReference type="GeneTree" id="ENSGT00390000001505"/>
<gene>
    <name evidence="1" type="primary">NICN1</name>
</gene>
<dbReference type="HOGENOM" id="CLU_114995_0_0_1"/>
<organism evidence="1 2">
    <name type="scientific">Latimeria chalumnae</name>
    <name type="common">Coelacanth</name>
    <dbReference type="NCBI Taxonomy" id="7897"/>
    <lineage>
        <taxon>Eukaryota</taxon>
        <taxon>Metazoa</taxon>
        <taxon>Chordata</taxon>
        <taxon>Craniata</taxon>
        <taxon>Vertebrata</taxon>
        <taxon>Euteleostomi</taxon>
        <taxon>Coelacanthiformes</taxon>
        <taxon>Coelacanthidae</taxon>
        <taxon>Latimeria</taxon>
    </lineage>
</organism>
<dbReference type="EMBL" id="AFYH01005708">
    <property type="status" value="NOT_ANNOTATED_CDS"/>
    <property type="molecule type" value="Genomic_DNA"/>
</dbReference>
<reference evidence="1" key="3">
    <citation type="submission" date="2025-09" db="UniProtKB">
        <authorList>
            <consortium name="Ensembl"/>
        </authorList>
    </citation>
    <scope>IDENTIFICATION</scope>
</reference>
<protein>
    <submittedName>
        <fullName evidence="1">Nicolin 1, tubulin polyglutamylase complex subunit</fullName>
    </submittedName>
</protein>
<sequence>MNKKRSDRAIGCTIKTPVALQIGDVKTDSARPGVFVIDVNFPQDKQVNLQEITFKNYYTAFLTIRIQKREYSTDCSEGSLKWMTCVRNQCLMPDPHTEQRSQDYFSIFRHQMLCEPDNVVTVRLVLRQPSPVWMVFTLEDIRVSQCGEESSEKVLLPWLSHLSSLERPMNLHDCVPDPEKVSMEVQQMWMLTEVMRANQTAARVGRFDVDGCYDINLLSYT</sequence>